<reference evidence="1 2" key="1">
    <citation type="submission" date="2017-06" db="EMBL/GenBank/DDBJ databases">
        <title>A draft genome sequence of Komagataeibacter nataicola LMG 1536.</title>
        <authorList>
            <person name="Skraban J."/>
            <person name="Cleenwerck I."/>
            <person name="Vandamme P."/>
            <person name="Trcek J."/>
        </authorList>
    </citation>
    <scope>NUCLEOTIDE SEQUENCE [LARGE SCALE GENOMIC DNA]</scope>
    <source>
        <strain evidence="1 2">LMG 1536</strain>
    </source>
</reference>
<name>A0ABX5PFC1_9PROT</name>
<keyword evidence="2" id="KW-1185">Reference proteome</keyword>
<dbReference type="RefSeq" id="WP_110571263.1">
    <property type="nucleotide sequence ID" value="NZ_CP019876.1"/>
</dbReference>
<dbReference type="SUPFAM" id="SSF52540">
    <property type="entry name" value="P-loop containing nucleoside triphosphate hydrolases"/>
    <property type="match status" value="1"/>
</dbReference>
<sequence length="283" mass="31002">MSEQKKVRVPAGMLDTPAKKDDRKLFIMVNSNKGGVGKSWFCTSLGHVLRNVWHVQSGFYDGDGAVGSFGIAYDGDPNGGVTFYDIRESKNADDMPGRNMFLDSLAETEPDVILHDLAGGTMNILKDIVDEGEGVDGLCDAIREQNRRLIIVNVIDAGQASTASVNDCMDLFGNRAEYVTVLNGREGKDFPYWYGFKTKTGEEVGGNSRKAFFKAGGKEVFMPSLSPATRAKMEGENITFSDAQTTDLLTITEKSGAKVYMNKFLENLEKSGCDRLLGKQFVN</sequence>
<protein>
    <recommendedName>
        <fullName evidence="3">CobQ/CobB/MinD/ParA nucleotide binding domain-containing protein</fullName>
    </recommendedName>
</protein>
<gene>
    <name evidence="1" type="ORF">CDI09_09035</name>
</gene>
<proteinExistence type="predicted"/>
<comment type="caution">
    <text evidence="1">The sequence shown here is derived from an EMBL/GenBank/DDBJ whole genome shotgun (WGS) entry which is preliminary data.</text>
</comment>
<evidence type="ECO:0000313" key="2">
    <source>
        <dbReference type="Proteomes" id="UP000247512"/>
    </source>
</evidence>
<organism evidence="1 2">
    <name type="scientific">Komagataeibacter nataicola</name>
    <dbReference type="NCBI Taxonomy" id="265960"/>
    <lineage>
        <taxon>Bacteria</taxon>
        <taxon>Pseudomonadati</taxon>
        <taxon>Pseudomonadota</taxon>
        <taxon>Alphaproteobacteria</taxon>
        <taxon>Acetobacterales</taxon>
        <taxon>Acetobacteraceae</taxon>
        <taxon>Komagataeibacter</taxon>
    </lineage>
</organism>
<evidence type="ECO:0000313" key="1">
    <source>
        <dbReference type="EMBL" id="PYD66282.1"/>
    </source>
</evidence>
<accession>A0ABX5PFC1</accession>
<dbReference type="EMBL" id="NIRT01000013">
    <property type="protein sequence ID" value="PYD66282.1"/>
    <property type="molecule type" value="Genomic_DNA"/>
</dbReference>
<dbReference type="InterPro" id="IPR027417">
    <property type="entry name" value="P-loop_NTPase"/>
</dbReference>
<dbReference type="Proteomes" id="UP000247512">
    <property type="component" value="Unassembled WGS sequence"/>
</dbReference>
<evidence type="ECO:0008006" key="3">
    <source>
        <dbReference type="Google" id="ProtNLM"/>
    </source>
</evidence>